<sequence length="43" mass="5161">MRAFSYYVHDYWLSGILVVGAIWAVFYVYRNWDKIMIKGSGRK</sequence>
<organism evidence="2 3">
    <name type="scientific">Paenibacillus ehimensis</name>
    <dbReference type="NCBI Taxonomy" id="79264"/>
    <lineage>
        <taxon>Bacteria</taxon>
        <taxon>Bacillati</taxon>
        <taxon>Bacillota</taxon>
        <taxon>Bacilli</taxon>
        <taxon>Bacillales</taxon>
        <taxon>Paenibacillaceae</taxon>
        <taxon>Paenibacillus</taxon>
    </lineage>
</organism>
<reference evidence="2" key="1">
    <citation type="submission" date="2023-07" db="EMBL/GenBank/DDBJ databases">
        <authorList>
            <person name="Aktuganov G."/>
            <person name="Boyko T."/>
            <person name="Delegan Y."/>
            <person name="Galimzianova N."/>
            <person name="Gilvanova E."/>
            <person name="Korobov V."/>
            <person name="Kuzmina L."/>
            <person name="Melentiev A."/>
            <person name="Milman P."/>
            <person name="Ryabova A."/>
            <person name="Stupak E."/>
            <person name="Yasakov T."/>
            <person name="Zharikova N."/>
            <person name="Zhurenko E."/>
        </authorList>
    </citation>
    <scope>NUCLEOTIDE SEQUENCE</scope>
    <source>
        <strain evidence="2">IB-739</strain>
    </source>
</reference>
<evidence type="ECO:0000313" key="2">
    <source>
        <dbReference type="EMBL" id="MDO3679926.1"/>
    </source>
</evidence>
<keyword evidence="1" id="KW-1133">Transmembrane helix</keyword>
<keyword evidence="3" id="KW-1185">Reference proteome</keyword>
<dbReference type="Proteomes" id="UP001168883">
    <property type="component" value="Unassembled WGS sequence"/>
</dbReference>
<name>A0ABT8VG29_9BACL</name>
<evidence type="ECO:0000256" key="1">
    <source>
        <dbReference type="SAM" id="Phobius"/>
    </source>
</evidence>
<proteinExistence type="predicted"/>
<keyword evidence="1" id="KW-0472">Membrane</keyword>
<gene>
    <name evidence="2" type="ORF">Q3C12_23225</name>
</gene>
<keyword evidence="1" id="KW-0812">Transmembrane</keyword>
<dbReference type="RefSeq" id="WP_275452132.1">
    <property type="nucleotide sequence ID" value="NZ_JARLKN010000065.1"/>
</dbReference>
<evidence type="ECO:0000313" key="3">
    <source>
        <dbReference type="Proteomes" id="UP001168883"/>
    </source>
</evidence>
<dbReference type="EMBL" id="JAUMKJ010000033">
    <property type="protein sequence ID" value="MDO3679926.1"/>
    <property type="molecule type" value="Genomic_DNA"/>
</dbReference>
<comment type="caution">
    <text evidence="2">The sequence shown here is derived from an EMBL/GenBank/DDBJ whole genome shotgun (WGS) entry which is preliminary data.</text>
</comment>
<protein>
    <submittedName>
        <fullName evidence="2">Uncharacterized protein</fullName>
    </submittedName>
</protein>
<feature type="transmembrane region" description="Helical" evidence="1">
    <location>
        <begin position="12"/>
        <end position="29"/>
    </location>
</feature>
<accession>A0ABT8VG29</accession>